<dbReference type="eggNOG" id="COG1335">
    <property type="taxonomic scope" value="Bacteria"/>
</dbReference>
<dbReference type="Proteomes" id="UP000023541">
    <property type="component" value="Unassembled WGS sequence"/>
</dbReference>
<evidence type="ECO:0000313" key="1">
    <source>
        <dbReference type="EMBL" id="EZH72851.1"/>
    </source>
</evidence>
<gene>
    <name evidence="1" type="ORF">ATO12_22240</name>
</gene>
<dbReference type="EMBL" id="AQRA01000007">
    <property type="protein sequence ID" value="EZH72851.1"/>
    <property type="molecule type" value="Genomic_DNA"/>
</dbReference>
<dbReference type="eggNOG" id="COG4319">
    <property type="taxonomic scope" value="Bacteria"/>
</dbReference>
<dbReference type="RefSeq" id="WP_051575921.1">
    <property type="nucleotide sequence ID" value="NZ_AQRA01000007.1"/>
</dbReference>
<dbReference type="STRING" id="1317122.ATO12_22240"/>
<dbReference type="SUPFAM" id="SSF54427">
    <property type="entry name" value="NTF2-like"/>
    <property type="match status" value="2"/>
</dbReference>
<protein>
    <submittedName>
        <fullName evidence="1">Uncharacterized protein</fullName>
    </submittedName>
</protein>
<dbReference type="AlphaFoldDB" id="A0A023BS87"/>
<evidence type="ECO:0000313" key="2">
    <source>
        <dbReference type="Proteomes" id="UP000023541"/>
    </source>
</evidence>
<organism evidence="1 2">
    <name type="scientific">Aquimarina atlantica</name>
    <dbReference type="NCBI Taxonomy" id="1317122"/>
    <lineage>
        <taxon>Bacteria</taxon>
        <taxon>Pseudomonadati</taxon>
        <taxon>Bacteroidota</taxon>
        <taxon>Flavobacteriia</taxon>
        <taxon>Flavobacteriales</taxon>
        <taxon>Flavobacteriaceae</taxon>
        <taxon>Aquimarina</taxon>
    </lineage>
</organism>
<dbReference type="InterPro" id="IPR032710">
    <property type="entry name" value="NTF2-like_dom_sf"/>
</dbReference>
<dbReference type="OrthoDB" id="1157330at2"/>
<name>A0A023BS87_9FLAO</name>
<proteinExistence type="predicted"/>
<accession>A0A023BS87</accession>
<sequence>MKVVNTVILCLILIVSIAWIQDKPEEKKETVKQSYAEHSPTAHHEIALEVLNASKEWILAFNKGKSNTCIEGYDPKAMMSAQPFGIKRGVREITDFWQPFIQSGATNLIYTDLSIEVVNTSTALLSANWSMNVGRGVIFQEKWEKKKGKWVLTYDDFEVVEQFKTSKENKTNPIASHQMLEAVIKASIHITKGFNTQNTETFTNGYLENATMNAIPMAKLVHGKPKITQFWQKLITSGAKNLTYHNPTFRVVSPNGVKISSDWSMNIGEGKIYQEKWVKKDGTWMLSYDEFQVLKMY</sequence>
<comment type="caution">
    <text evidence="1">The sequence shown here is derived from an EMBL/GenBank/DDBJ whole genome shotgun (WGS) entry which is preliminary data.</text>
</comment>
<reference evidence="1 2" key="1">
    <citation type="submission" date="2014-04" db="EMBL/GenBank/DDBJ databases">
        <title>Aquimarina sp. 22II-S11-z7 Genome Sequencing.</title>
        <authorList>
            <person name="Lai Q."/>
        </authorList>
    </citation>
    <scope>NUCLEOTIDE SEQUENCE [LARGE SCALE GENOMIC DNA]</scope>
    <source>
        <strain evidence="1 2">22II-S11-z7</strain>
    </source>
</reference>
<keyword evidence="2" id="KW-1185">Reference proteome</keyword>
<dbReference type="Gene3D" id="3.10.450.50">
    <property type="match status" value="2"/>
</dbReference>